<dbReference type="Pfam" id="PF02163">
    <property type="entry name" value="Peptidase_M50"/>
    <property type="match status" value="1"/>
</dbReference>
<evidence type="ECO:0000259" key="13">
    <source>
        <dbReference type="Pfam" id="PF17820"/>
    </source>
</evidence>
<comment type="cofactor">
    <cofactor evidence="1">
        <name>Zn(2+)</name>
        <dbReference type="ChEBI" id="CHEBI:29105"/>
    </cofactor>
</comment>
<evidence type="ECO:0000256" key="10">
    <source>
        <dbReference type="ARBA" id="ARBA00023136"/>
    </source>
</evidence>
<protein>
    <submittedName>
        <fullName evidence="14">Site-2 protease family protein</fullName>
    </submittedName>
</protein>
<evidence type="ECO:0000256" key="1">
    <source>
        <dbReference type="ARBA" id="ARBA00001947"/>
    </source>
</evidence>
<evidence type="ECO:0000259" key="12">
    <source>
        <dbReference type="Pfam" id="PF02163"/>
    </source>
</evidence>
<dbReference type="InterPro" id="IPR004387">
    <property type="entry name" value="Pept_M50_Zn"/>
</dbReference>
<dbReference type="Gene3D" id="2.30.42.10">
    <property type="match status" value="1"/>
</dbReference>
<dbReference type="PANTHER" id="PTHR42837:SF2">
    <property type="entry name" value="MEMBRANE METALLOPROTEASE ARASP2, CHLOROPLASTIC-RELATED"/>
    <property type="match status" value="1"/>
</dbReference>
<feature type="transmembrane region" description="Helical" evidence="11">
    <location>
        <begin position="347"/>
        <end position="367"/>
    </location>
</feature>
<comment type="subcellular location">
    <subcellularLocation>
        <location evidence="2">Membrane</location>
        <topology evidence="2">Multi-pass membrane protein</topology>
    </subcellularLocation>
</comment>
<feature type="domain" description="PDZ" evidence="13">
    <location>
        <begin position="187"/>
        <end position="234"/>
    </location>
</feature>
<evidence type="ECO:0000256" key="7">
    <source>
        <dbReference type="ARBA" id="ARBA00022833"/>
    </source>
</evidence>
<keyword evidence="15" id="KW-1185">Reference proteome</keyword>
<comment type="caution">
    <text evidence="14">The sequence shown here is derived from an EMBL/GenBank/DDBJ whole genome shotgun (WGS) entry which is preliminary data.</text>
</comment>
<dbReference type="GO" id="GO:0006508">
    <property type="term" value="P:proteolysis"/>
    <property type="evidence" value="ECO:0007669"/>
    <property type="project" value="UniProtKB-KW"/>
</dbReference>
<comment type="similarity">
    <text evidence="3">Belongs to the peptidase M50B family.</text>
</comment>
<keyword evidence="10 11" id="KW-0472">Membrane</keyword>
<feature type="transmembrane region" description="Helical" evidence="11">
    <location>
        <begin position="406"/>
        <end position="427"/>
    </location>
</feature>
<evidence type="ECO:0000256" key="5">
    <source>
        <dbReference type="ARBA" id="ARBA00022692"/>
    </source>
</evidence>
<keyword evidence="9" id="KW-0482">Metalloprotease</keyword>
<evidence type="ECO:0000313" key="14">
    <source>
        <dbReference type="EMBL" id="MBW8483749.1"/>
    </source>
</evidence>
<dbReference type="RefSeq" id="WP_220166992.1">
    <property type="nucleotide sequence ID" value="NZ_JAIBOA010000009.1"/>
</dbReference>
<evidence type="ECO:0000256" key="6">
    <source>
        <dbReference type="ARBA" id="ARBA00022801"/>
    </source>
</evidence>
<evidence type="ECO:0000256" key="8">
    <source>
        <dbReference type="ARBA" id="ARBA00022989"/>
    </source>
</evidence>
<dbReference type="CDD" id="cd06163">
    <property type="entry name" value="S2P-M50_PDZ_RseP-like"/>
    <property type="match status" value="1"/>
</dbReference>
<organism evidence="14 15">
    <name type="scientific">Actinomadura parmotrematis</name>
    <dbReference type="NCBI Taxonomy" id="2864039"/>
    <lineage>
        <taxon>Bacteria</taxon>
        <taxon>Bacillati</taxon>
        <taxon>Actinomycetota</taxon>
        <taxon>Actinomycetes</taxon>
        <taxon>Streptosporangiales</taxon>
        <taxon>Thermomonosporaceae</taxon>
        <taxon>Actinomadura</taxon>
    </lineage>
</organism>
<name>A0ABS7FTL6_9ACTN</name>
<dbReference type="InterPro" id="IPR041489">
    <property type="entry name" value="PDZ_6"/>
</dbReference>
<dbReference type="EMBL" id="JAIBOA010000009">
    <property type="protein sequence ID" value="MBW8483749.1"/>
    <property type="molecule type" value="Genomic_DNA"/>
</dbReference>
<evidence type="ECO:0000256" key="11">
    <source>
        <dbReference type="SAM" id="Phobius"/>
    </source>
</evidence>
<keyword evidence="6" id="KW-0378">Hydrolase</keyword>
<gene>
    <name evidence="14" type="ORF">K1Y72_15285</name>
</gene>
<evidence type="ECO:0000256" key="2">
    <source>
        <dbReference type="ARBA" id="ARBA00004141"/>
    </source>
</evidence>
<evidence type="ECO:0000313" key="15">
    <source>
        <dbReference type="Proteomes" id="UP000774570"/>
    </source>
</evidence>
<dbReference type="GO" id="GO:0008233">
    <property type="term" value="F:peptidase activity"/>
    <property type="evidence" value="ECO:0007669"/>
    <property type="project" value="UniProtKB-KW"/>
</dbReference>
<dbReference type="Pfam" id="PF17820">
    <property type="entry name" value="PDZ_6"/>
    <property type="match status" value="1"/>
</dbReference>
<evidence type="ECO:0000256" key="3">
    <source>
        <dbReference type="ARBA" id="ARBA00007931"/>
    </source>
</evidence>
<dbReference type="Proteomes" id="UP000774570">
    <property type="component" value="Unassembled WGS sequence"/>
</dbReference>
<dbReference type="InterPro" id="IPR036034">
    <property type="entry name" value="PDZ_sf"/>
</dbReference>
<reference evidence="14 15" key="1">
    <citation type="submission" date="2021-07" db="EMBL/GenBank/DDBJ databases">
        <title>Actinomadura sp. PM05-2 isolated from lichen.</title>
        <authorList>
            <person name="Somphong A."/>
            <person name="Phongsopitanun W."/>
            <person name="Tanasupawat S."/>
            <person name="Peongsungnone V."/>
        </authorList>
    </citation>
    <scope>NUCLEOTIDE SEQUENCE [LARGE SCALE GENOMIC DNA]</scope>
    <source>
        <strain evidence="14 15">PM05-2</strain>
    </source>
</reference>
<accession>A0ABS7FTL6</accession>
<evidence type="ECO:0000256" key="4">
    <source>
        <dbReference type="ARBA" id="ARBA00022670"/>
    </source>
</evidence>
<evidence type="ECO:0000256" key="9">
    <source>
        <dbReference type="ARBA" id="ARBA00023049"/>
    </source>
</evidence>
<keyword evidence="4 14" id="KW-0645">Protease</keyword>
<keyword evidence="7" id="KW-0862">Zinc</keyword>
<dbReference type="InterPro" id="IPR008915">
    <property type="entry name" value="Peptidase_M50"/>
</dbReference>
<keyword evidence="8 11" id="KW-1133">Transmembrane helix</keyword>
<feature type="transmembrane region" description="Helical" evidence="11">
    <location>
        <begin position="129"/>
        <end position="152"/>
    </location>
</feature>
<proteinExistence type="inferred from homology"/>
<keyword evidence="5 11" id="KW-0812">Transmembrane</keyword>
<dbReference type="PANTHER" id="PTHR42837">
    <property type="entry name" value="REGULATOR OF SIGMA-E PROTEASE RSEP"/>
    <property type="match status" value="1"/>
</dbReference>
<sequence length="437" mass="46679">MVVWLTLAGILLVFLGLLLSIALHELGHFSFAKLFGVRTTQFMVGFGPTLWSRRKGETEYGVKWIPLGGYIRMIGMLPPRRGDAPGQVRQISTGPWQGLIESARGAALEEVRPGDEDRVFYAKKWWQKLIIMFAGPAMNLVLAVIAFSVLLIGIGRPTAVSDPVIGTVSKCVVSADSKATDCGPTTPQTPAAKAGLLPGDTFTAFNGEKITDYARLQTLIRESAGKTVPITVERGGKQVDAQVPIIPNRMPDLKDDTKTVTVGFLGITPVQRVAYERQGPLAVASFMGDLTGRTAGSLLHMPQKMVGIWKAAFTDQKRDPNGPVGVVGVSRIGGEYAASDAPLKSKIVLFVQLFGSLNLAVALFNLVPLLPLDGGHMAGALLEAIKKGFARLFGRPDPGPVDVAKALPVTYVMASVLIVMGALLVYADLVNPIRVSG</sequence>
<feature type="domain" description="Peptidase M50" evidence="12">
    <location>
        <begin position="14"/>
        <end position="387"/>
    </location>
</feature>
<dbReference type="SUPFAM" id="SSF50156">
    <property type="entry name" value="PDZ domain-like"/>
    <property type="match status" value="1"/>
</dbReference>